<dbReference type="PANTHER" id="PTHR36115">
    <property type="entry name" value="PROLINE-RICH ANTIGEN HOMOLOG-RELATED"/>
    <property type="match status" value="1"/>
</dbReference>
<dbReference type="Proteomes" id="UP000231293">
    <property type="component" value="Unassembled WGS sequence"/>
</dbReference>
<sequence>MSNTQENFSINNHEYDHTADMEIEVELASPWNRISAYIINSLLLTLVAFIGVILSLFFVKFVLRSKSEDIVILSLIICISISLLIYAIFQFIQMSKTGQSFGKRLMGIKVIGIDGQNPGFVGTVLLREGIFNIIAEIISVTFVAIFVHLFNFPELATELLFAYLLPFICLIMLFRKSTNQRTLQDYLARTIVIKVEK</sequence>
<evidence type="ECO:0000259" key="7">
    <source>
        <dbReference type="Pfam" id="PF06271"/>
    </source>
</evidence>
<protein>
    <recommendedName>
        <fullName evidence="7">RDD domain-containing protein</fullName>
    </recommendedName>
</protein>
<gene>
    <name evidence="8" type="ORF">BGI32_08620</name>
</gene>
<keyword evidence="5 6" id="KW-0472">Membrane</keyword>
<feature type="transmembrane region" description="Helical" evidence="6">
    <location>
        <begin position="70"/>
        <end position="89"/>
    </location>
</feature>
<feature type="transmembrane region" description="Helical" evidence="6">
    <location>
        <begin position="37"/>
        <end position="58"/>
    </location>
</feature>
<accession>A0A2N9WSL7</accession>
<evidence type="ECO:0000256" key="5">
    <source>
        <dbReference type="ARBA" id="ARBA00023136"/>
    </source>
</evidence>
<dbReference type="Pfam" id="PF06271">
    <property type="entry name" value="RDD"/>
    <property type="match status" value="1"/>
</dbReference>
<feature type="transmembrane region" description="Helical" evidence="6">
    <location>
        <begin position="130"/>
        <end position="149"/>
    </location>
</feature>
<evidence type="ECO:0000256" key="3">
    <source>
        <dbReference type="ARBA" id="ARBA00022692"/>
    </source>
</evidence>
<comment type="subcellular location">
    <subcellularLocation>
        <location evidence="1">Cell membrane</location>
        <topology evidence="1">Multi-pass membrane protein</topology>
    </subcellularLocation>
</comment>
<dbReference type="EMBL" id="MDVB01000091">
    <property type="protein sequence ID" value="PIT13856.1"/>
    <property type="molecule type" value="Genomic_DNA"/>
</dbReference>
<evidence type="ECO:0000256" key="4">
    <source>
        <dbReference type="ARBA" id="ARBA00022989"/>
    </source>
</evidence>
<feature type="transmembrane region" description="Helical" evidence="6">
    <location>
        <begin position="155"/>
        <end position="174"/>
    </location>
</feature>
<keyword evidence="4 6" id="KW-1133">Transmembrane helix</keyword>
<dbReference type="InterPro" id="IPR010432">
    <property type="entry name" value="RDD"/>
</dbReference>
<proteinExistence type="predicted"/>
<keyword evidence="2" id="KW-1003">Cell membrane</keyword>
<keyword evidence="3 6" id="KW-0812">Transmembrane</keyword>
<evidence type="ECO:0000313" key="8">
    <source>
        <dbReference type="EMBL" id="PIT13856.1"/>
    </source>
</evidence>
<evidence type="ECO:0000313" key="9">
    <source>
        <dbReference type="Proteomes" id="UP000231293"/>
    </source>
</evidence>
<dbReference type="PANTHER" id="PTHR36115:SF4">
    <property type="entry name" value="MEMBRANE PROTEIN"/>
    <property type="match status" value="1"/>
</dbReference>
<evidence type="ECO:0000256" key="1">
    <source>
        <dbReference type="ARBA" id="ARBA00004651"/>
    </source>
</evidence>
<organism evidence="8 9">
    <name type="scientific">Snodgrassella alvi</name>
    <dbReference type="NCBI Taxonomy" id="1196083"/>
    <lineage>
        <taxon>Bacteria</taxon>
        <taxon>Pseudomonadati</taxon>
        <taxon>Pseudomonadota</taxon>
        <taxon>Betaproteobacteria</taxon>
        <taxon>Neisseriales</taxon>
        <taxon>Neisseriaceae</taxon>
        <taxon>Snodgrassella</taxon>
    </lineage>
</organism>
<dbReference type="AlphaFoldDB" id="A0A2N9WSL7"/>
<feature type="domain" description="RDD" evidence="7">
    <location>
        <begin position="27"/>
        <end position="188"/>
    </location>
</feature>
<evidence type="ECO:0000256" key="6">
    <source>
        <dbReference type="SAM" id="Phobius"/>
    </source>
</evidence>
<comment type="caution">
    <text evidence="8">The sequence shown here is derived from an EMBL/GenBank/DDBJ whole genome shotgun (WGS) entry which is preliminary data.</text>
</comment>
<reference evidence="8 9" key="1">
    <citation type="journal article" date="2017" name="MBio">
        <title>Type VI secretion-mediated competition in the bee gut microbiome.</title>
        <authorList>
            <person name="Steele M.I."/>
            <person name="Kwong W.K."/>
            <person name="Powell J.E."/>
            <person name="Whiteley M."/>
            <person name="Moran N.A."/>
        </authorList>
    </citation>
    <scope>NUCLEOTIDE SEQUENCE [LARGE SCALE GENOMIC DNA]</scope>
    <source>
        <strain evidence="8 9">App2-2</strain>
    </source>
</reference>
<name>A0A2N9WSL7_9NEIS</name>
<dbReference type="GO" id="GO:0005886">
    <property type="term" value="C:plasma membrane"/>
    <property type="evidence" value="ECO:0007669"/>
    <property type="project" value="UniProtKB-SubCell"/>
</dbReference>
<dbReference type="RefSeq" id="WP_100091524.1">
    <property type="nucleotide sequence ID" value="NZ_MDVB01000091.1"/>
</dbReference>
<dbReference type="InterPro" id="IPR051791">
    <property type="entry name" value="Pra-immunoreactive"/>
</dbReference>
<evidence type="ECO:0000256" key="2">
    <source>
        <dbReference type="ARBA" id="ARBA00022475"/>
    </source>
</evidence>